<reference evidence="1 2" key="1">
    <citation type="submission" date="2024-04" db="EMBL/GenBank/DDBJ databases">
        <authorList>
            <person name="Fracassetti M."/>
        </authorList>
    </citation>
    <scope>NUCLEOTIDE SEQUENCE [LARGE SCALE GENOMIC DNA]</scope>
</reference>
<dbReference type="Proteomes" id="UP001497516">
    <property type="component" value="Chromosome 1"/>
</dbReference>
<name>A0AAV2CLN3_9ROSI</name>
<sequence>MGRVWVSRYLTRTCPIAIPTGNRTVGYRLTEIQGKATATDSLPQLSDNRPVGYRLVARLTELTAQHRRWLLVIARGLVGGGNAAGEKRRGLVLVAEEQWRPAGDCVVGGELGSWSGRRWRSTRAGARVDEGDGGAGDTLVAASLWSRLRLKPLLWPGKKRWRLRDEIDSM</sequence>
<organism evidence="1 2">
    <name type="scientific">Linum trigynum</name>
    <dbReference type="NCBI Taxonomy" id="586398"/>
    <lineage>
        <taxon>Eukaryota</taxon>
        <taxon>Viridiplantae</taxon>
        <taxon>Streptophyta</taxon>
        <taxon>Embryophyta</taxon>
        <taxon>Tracheophyta</taxon>
        <taxon>Spermatophyta</taxon>
        <taxon>Magnoliopsida</taxon>
        <taxon>eudicotyledons</taxon>
        <taxon>Gunneridae</taxon>
        <taxon>Pentapetalae</taxon>
        <taxon>rosids</taxon>
        <taxon>fabids</taxon>
        <taxon>Malpighiales</taxon>
        <taxon>Linaceae</taxon>
        <taxon>Linum</taxon>
    </lineage>
</organism>
<protein>
    <submittedName>
        <fullName evidence="1">Uncharacterized protein</fullName>
    </submittedName>
</protein>
<proteinExistence type="predicted"/>
<dbReference type="EMBL" id="OZ034813">
    <property type="protein sequence ID" value="CAL1356954.1"/>
    <property type="molecule type" value="Genomic_DNA"/>
</dbReference>
<evidence type="ECO:0000313" key="1">
    <source>
        <dbReference type="EMBL" id="CAL1356954.1"/>
    </source>
</evidence>
<keyword evidence="2" id="KW-1185">Reference proteome</keyword>
<evidence type="ECO:0000313" key="2">
    <source>
        <dbReference type="Proteomes" id="UP001497516"/>
    </source>
</evidence>
<gene>
    <name evidence="1" type="ORF">LTRI10_LOCUS4619</name>
</gene>
<accession>A0AAV2CLN3</accession>
<dbReference type="AlphaFoldDB" id="A0AAV2CLN3"/>